<dbReference type="CDD" id="cd01650">
    <property type="entry name" value="RT_nLTR_like"/>
    <property type="match status" value="1"/>
</dbReference>
<dbReference type="Bgee" id="ENSLACG00000007146">
    <property type="expression patterns" value="Expressed in muscle tissue and 6 other cell types or tissues"/>
</dbReference>
<evidence type="ECO:0000313" key="2">
    <source>
        <dbReference type="Ensembl" id="ENSLACP00000008074.1"/>
    </source>
</evidence>
<feature type="domain" description="Reverse transcriptase" evidence="1">
    <location>
        <begin position="1"/>
        <end position="274"/>
    </location>
</feature>
<reference evidence="2" key="2">
    <citation type="submission" date="2025-08" db="UniProtKB">
        <authorList>
            <consortium name="Ensembl"/>
        </authorList>
    </citation>
    <scope>IDENTIFICATION</scope>
</reference>
<dbReference type="Pfam" id="PF00078">
    <property type="entry name" value="RVT_1"/>
    <property type="match status" value="1"/>
</dbReference>
<organism evidence="2 3">
    <name type="scientific">Latimeria chalumnae</name>
    <name type="common">Coelacanth</name>
    <dbReference type="NCBI Taxonomy" id="7897"/>
    <lineage>
        <taxon>Eukaryota</taxon>
        <taxon>Metazoa</taxon>
        <taxon>Chordata</taxon>
        <taxon>Craniata</taxon>
        <taxon>Vertebrata</taxon>
        <taxon>Euteleostomi</taxon>
        <taxon>Coelacanthiformes</taxon>
        <taxon>Coelacanthidae</taxon>
        <taxon>Latimeria</taxon>
    </lineage>
</organism>
<reference evidence="2" key="3">
    <citation type="submission" date="2025-09" db="UniProtKB">
        <authorList>
            <consortium name="Ensembl"/>
        </authorList>
    </citation>
    <scope>IDENTIFICATION</scope>
</reference>
<evidence type="ECO:0000259" key="1">
    <source>
        <dbReference type="PROSITE" id="PS50878"/>
    </source>
</evidence>
<dbReference type="SUPFAM" id="SSF56672">
    <property type="entry name" value="DNA/RNA polymerases"/>
    <property type="match status" value="1"/>
</dbReference>
<dbReference type="OMA" id="EICAVEH"/>
<accession>H3AEK3</accession>
<keyword evidence="3" id="KW-1185">Reference proteome</keyword>
<evidence type="ECO:0000313" key="3">
    <source>
        <dbReference type="Proteomes" id="UP000008672"/>
    </source>
</evidence>
<dbReference type="PANTHER" id="PTHR33332">
    <property type="entry name" value="REVERSE TRANSCRIPTASE DOMAIN-CONTAINING PROTEIN"/>
    <property type="match status" value="1"/>
</dbReference>
<dbReference type="STRING" id="7897.ENSLACP00000008074"/>
<dbReference type="PROSITE" id="PS50878">
    <property type="entry name" value="RT_POL"/>
    <property type="match status" value="1"/>
</dbReference>
<dbReference type="EMBL" id="AFYH01211882">
    <property type="status" value="NOT_ANNOTATED_CDS"/>
    <property type="molecule type" value="Genomic_DNA"/>
</dbReference>
<reference evidence="3" key="1">
    <citation type="submission" date="2011-08" db="EMBL/GenBank/DDBJ databases">
        <title>The draft genome of Latimeria chalumnae.</title>
        <authorList>
            <person name="Di Palma F."/>
            <person name="Alfoldi J."/>
            <person name="Johnson J."/>
            <person name="Berlin A."/>
            <person name="Gnerre S."/>
            <person name="Jaffe D."/>
            <person name="MacCallum I."/>
            <person name="Young S."/>
            <person name="Walker B.J."/>
            <person name="Lander E."/>
            <person name="Lindblad-Toh K."/>
        </authorList>
    </citation>
    <scope>NUCLEOTIDE SEQUENCE [LARGE SCALE GENOMIC DNA]</scope>
    <source>
        <strain evidence="3">Wild caught</strain>
    </source>
</reference>
<dbReference type="AlphaFoldDB" id="H3AEK3"/>
<dbReference type="eggNOG" id="KOG1075">
    <property type="taxonomic scope" value="Eukaryota"/>
</dbReference>
<dbReference type="HOGENOM" id="CLU_1011788_0_0_1"/>
<dbReference type="InterPro" id="IPR000477">
    <property type="entry name" value="RT_dom"/>
</dbReference>
<dbReference type="Proteomes" id="UP000008672">
    <property type="component" value="Unassembled WGS sequence"/>
</dbReference>
<proteinExistence type="predicted"/>
<name>H3AEK3_LATCH</name>
<protein>
    <recommendedName>
        <fullName evidence="1">Reverse transcriptase domain-containing protein</fullName>
    </recommendedName>
</protein>
<dbReference type="Ensembl" id="ENSLACT00000008140.1">
    <property type="protein sequence ID" value="ENSLACP00000008074.1"/>
    <property type="gene ID" value="ENSLACG00000007146.1"/>
</dbReference>
<dbReference type="GeneTree" id="ENSGT01150000286909"/>
<dbReference type="InParanoid" id="H3AEK3"/>
<dbReference type="InterPro" id="IPR043502">
    <property type="entry name" value="DNA/RNA_pol_sf"/>
</dbReference>
<sequence>MIANDQTEIYYFEDGEKISDPVKRSFAKLCSFPQPRIFHQLHQYFTNIRPVSNLPFLGKVIEKVVAGFLWEHLNQFDFYNRFQSGFRPGHSTESAPVKVVSDLLTSLDRGLIAFLVQLDLSSAFDTIDHGILLHRLEHLLGISGSVLSWFRSFLEGRSQSVRIGLSFSAPAGSILSPTLFAIYLLPLGAIAERFGLGFHCYADDVQLYLAFPANTPGAALVLEECLGEIQAWMAGNWLRLNPKKTEVLLVGRERLRENLLDSVSSFYEWWGFEIG</sequence>